<evidence type="ECO:0000313" key="4">
    <source>
        <dbReference type="Proteomes" id="UP000193498"/>
    </source>
</evidence>
<dbReference type="AlphaFoldDB" id="A0A1Y1YW17"/>
<dbReference type="InterPro" id="IPR037151">
    <property type="entry name" value="AlkB-like_sf"/>
</dbReference>
<dbReference type="Pfam" id="PF13532">
    <property type="entry name" value="2OG-FeII_Oxy_2"/>
    <property type="match status" value="1"/>
</dbReference>
<comment type="caution">
    <text evidence="3">The sequence shown here is derived from an EMBL/GenBank/DDBJ whole genome shotgun (WGS) entry which is preliminary data.</text>
</comment>
<name>A0A1Y1YW17_9FUNG</name>
<gene>
    <name evidence="3" type="ORF">K493DRAFT_312140</name>
</gene>
<protein>
    <recommendedName>
        <fullName evidence="2">Fe2OG dioxygenase domain-containing protein</fullName>
    </recommendedName>
</protein>
<dbReference type="InterPro" id="IPR032854">
    <property type="entry name" value="ALKBH3"/>
</dbReference>
<proteinExistence type="predicted"/>
<reference evidence="3 4" key="1">
    <citation type="submission" date="2016-07" db="EMBL/GenBank/DDBJ databases">
        <title>Pervasive Adenine N6-methylation of Active Genes in Fungi.</title>
        <authorList>
            <consortium name="DOE Joint Genome Institute"/>
            <person name="Mondo S.J."/>
            <person name="Dannebaum R.O."/>
            <person name="Kuo R.C."/>
            <person name="Labutti K."/>
            <person name="Haridas S."/>
            <person name="Kuo A."/>
            <person name="Salamov A."/>
            <person name="Ahrendt S.R."/>
            <person name="Lipzen A."/>
            <person name="Sullivan W."/>
            <person name="Andreopoulos W.B."/>
            <person name="Clum A."/>
            <person name="Lindquist E."/>
            <person name="Daum C."/>
            <person name="Ramamoorthy G.K."/>
            <person name="Gryganskyi A."/>
            <person name="Culley D."/>
            <person name="Magnuson J.K."/>
            <person name="James T.Y."/>
            <person name="O'Malley M.A."/>
            <person name="Stajich J.E."/>
            <person name="Spatafora J.W."/>
            <person name="Visel A."/>
            <person name="Grigoriev I.V."/>
        </authorList>
    </citation>
    <scope>NUCLEOTIDE SEQUENCE [LARGE SCALE GENOMIC DNA]</scope>
    <source>
        <strain evidence="3 4">CBS 931.73</strain>
    </source>
</reference>
<dbReference type="InParanoid" id="A0A1Y1YW17"/>
<evidence type="ECO:0000313" key="3">
    <source>
        <dbReference type="EMBL" id="ORY02242.1"/>
    </source>
</evidence>
<dbReference type="STRING" id="1314790.A0A1Y1YW17"/>
<evidence type="ECO:0000256" key="1">
    <source>
        <dbReference type="SAM" id="MobiDB-lite"/>
    </source>
</evidence>
<dbReference type="PANTHER" id="PTHR31212:SF4">
    <property type="entry name" value="ALPHA-KETOGLUTARATE-DEPENDENT DIOXYGENASE ALKB HOMOLOG 3"/>
    <property type="match status" value="1"/>
</dbReference>
<dbReference type="GO" id="GO:0051213">
    <property type="term" value="F:dioxygenase activity"/>
    <property type="evidence" value="ECO:0007669"/>
    <property type="project" value="InterPro"/>
</dbReference>
<dbReference type="Proteomes" id="UP000193498">
    <property type="component" value="Unassembled WGS sequence"/>
</dbReference>
<feature type="region of interest" description="Disordered" evidence="1">
    <location>
        <begin position="1"/>
        <end position="24"/>
    </location>
</feature>
<dbReference type="SUPFAM" id="SSF51197">
    <property type="entry name" value="Clavaminate synthase-like"/>
    <property type="match status" value="1"/>
</dbReference>
<dbReference type="Gene3D" id="2.60.120.590">
    <property type="entry name" value="Alpha-ketoglutarate-dependent dioxygenase AlkB-like"/>
    <property type="match status" value="1"/>
</dbReference>
<dbReference type="EMBL" id="MCFE01000059">
    <property type="protein sequence ID" value="ORY02242.1"/>
    <property type="molecule type" value="Genomic_DNA"/>
</dbReference>
<sequence length="226" mass="25351">MAKRANSETTLSPRSQRAKVSDEKAVEPKAVIEEDGVVEYYPQLLAKELSRKLYSDLVGLEYWNRPELKVYGRVKPQSRLTCAFGDDPNVVYNYSGTTALVASEYPAGVIEIKTRVEKLVGVQFNFCLLNYYSDGNEYIGAHSDNQAGLVPGAPIAAVSLGTERFLDFKHKKKNLKVRVTMEDGSLLVMGGDTQTFWKHMIPKQKKVNSGRISLTFRVVKPTNRQE</sequence>
<feature type="domain" description="Fe2OG dioxygenase" evidence="2">
    <location>
        <begin position="123"/>
        <end position="220"/>
    </location>
</feature>
<dbReference type="GO" id="GO:0006307">
    <property type="term" value="P:DNA alkylation repair"/>
    <property type="evidence" value="ECO:0007669"/>
    <property type="project" value="InterPro"/>
</dbReference>
<keyword evidence="4" id="KW-1185">Reference proteome</keyword>
<dbReference type="InterPro" id="IPR027450">
    <property type="entry name" value="AlkB-like"/>
</dbReference>
<dbReference type="PROSITE" id="PS51471">
    <property type="entry name" value="FE2OG_OXY"/>
    <property type="match status" value="1"/>
</dbReference>
<dbReference type="OrthoDB" id="545910at2759"/>
<dbReference type="PANTHER" id="PTHR31212">
    <property type="entry name" value="ALPHA-KETOGLUTARATE-DEPENDENT DIOXYGENASE ALKB HOMOLOG 3"/>
    <property type="match status" value="1"/>
</dbReference>
<accession>A0A1Y1YW17</accession>
<organism evidence="3 4">
    <name type="scientific">Basidiobolus meristosporus CBS 931.73</name>
    <dbReference type="NCBI Taxonomy" id="1314790"/>
    <lineage>
        <taxon>Eukaryota</taxon>
        <taxon>Fungi</taxon>
        <taxon>Fungi incertae sedis</taxon>
        <taxon>Zoopagomycota</taxon>
        <taxon>Entomophthoromycotina</taxon>
        <taxon>Basidiobolomycetes</taxon>
        <taxon>Basidiobolales</taxon>
        <taxon>Basidiobolaceae</taxon>
        <taxon>Basidiobolus</taxon>
    </lineage>
</organism>
<dbReference type="InterPro" id="IPR005123">
    <property type="entry name" value="Oxoglu/Fe-dep_dioxygenase_dom"/>
</dbReference>
<evidence type="ECO:0000259" key="2">
    <source>
        <dbReference type="PROSITE" id="PS51471"/>
    </source>
</evidence>